<comment type="caution">
    <text evidence="6">The sequence shown here is derived from an EMBL/GenBank/DDBJ whole genome shotgun (WGS) entry which is preliminary data.</text>
</comment>
<comment type="similarity">
    <text evidence="5">Belongs to the 4-toluene sulfonate uptake permease (TSUP) (TC 2.A.102) family.</text>
</comment>
<keyword evidence="3 5" id="KW-1133">Transmembrane helix</keyword>
<dbReference type="RefSeq" id="WP_159437992.1">
    <property type="nucleotide sequence ID" value="NZ_FOSK01000015.1"/>
</dbReference>
<comment type="subcellular location">
    <subcellularLocation>
        <location evidence="5">Cell membrane</location>
        <topology evidence="5">Multi-pass membrane protein</topology>
    </subcellularLocation>
    <subcellularLocation>
        <location evidence="1">Membrane</location>
        <topology evidence="1">Multi-pass membrane protein</topology>
    </subcellularLocation>
</comment>
<dbReference type="PANTHER" id="PTHR43483:SF3">
    <property type="entry name" value="MEMBRANE TRANSPORTER PROTEIN HI_0806-RELATED"/>
    <property type="match status" value="1"/>
</dbReference>
<feature type="transmembrane region" description="Helical" evidence="5">
    <location>
        <begin position="189"/>
        <end position="211"/>
    </location>
</feature>
<evidence type="ECO:0000256" key="2">
    <source>
        <dbReference type="ARBA" id="ARBA00022692"/>
    </source>
</evidence>
<keyword evidence="7" id="KW-1185">Reference proteome</keyword>
<keyword evidence="2 5" id="KW-0812">Transmembrane</keyword>
<dbReference type="EMBL" id="FOSK01000015">
    <property type="protein sequence ID" value="SFL05916.1"/>
    <property type="molecule type" value="Genomic_DNA"/>
</dbReference>
<dbReference type="InterPro" id="IPR002781">
    <property type="entry name" value="TM_pro_TauE-like"/>
</dbReference>
<reference evidence="6 7" key="1">
    <citation type="submission" date="2016-10" db="EMBL/GenBank/DDBJ databases">
        <authorList>
            <person name="Varghese N."/>
            <person name="Submissions S."/>
        </authorList>
    </citation>
    <scope>NUCLEOTIDE SEQUENCE [LARGE SCALE GENOMIC DNA]</scope>
    <source>
        <strain evidence="6 7">DSM 16392</strain>
    </source>
</reference>
<keyword evidence="4 5" id="KW-0472">Membrane</keyword>
<keyword evidence="5" id="KW-1003">Cell membrane</keyword>
<proteinExistence type="inferred from homology"/>
<gene>
    <name evidence="6" type="ORF">SAMN04488518_115105</name>
</gene>
<dbReference type="Pfam" id="PF01925">
    <property type="entry name" value="TauE"/>
    <property type="match status" value="1"/>
</dbReference>
<evidence type="ECO:0000256" key="4">
    <source>
        <dbReference type="ARBA" id="ARBA00023136"/>
    </source>
</evidence>
<feature type="transmembrane region" description="Helical" evidence="5">
    <location>
        <begin position="28"/>
        <end position="52"/>
    </location>
</feature>
<evidence type="ECO:0000313" key="7">
    <source>
        <dbReference type="Proteomes" id="UP000199598"/>
    </source>
</evidence>
<feature type="transmembrane region" description="Helical" evidence="5">
    <location>
        <begin position="125"/>
        <end position="150"/>
    </location>
</feature>
<dbReference type="PANTHER" id="PTHR43483">
    <property type="entry name" value="MEMBRANE TRANSPORTER PROTEIN HI_0806-RELATED"/>
    <property type="match status" value="1"/>
</dbReference>
<name>A0A1I4EN67_9HYPH</name>
<feature type="transmembrane region" description="Helical" evidence="5">
    <location>
        <begin position="94"/>
        <end position="113"/>
    </location>
</feature>
<evidence type="ECO:0000256" key="1">
    <source>
        <dbReference type="ARBA" id="ARBA00004141"/>
    </source>
</evidence>
<evidence type="ECO:0000313" key="6">
    <source>
        <dbReference type="EMBL" id="SFL05916.1"/>
    </source>
</evidence>
<sequence>MSILIIAVSGIFAGLLSGIVGTGSSIILLPILVAVFGTKAAIPIMAIAALIANCGRVIVWWSEINWRAVFFYAVPSIPMAALGANLLIAIPESIGSTILGLFFLVLIPVRYLLRSKNIGSTPSHLMLGGTLIGFITGLVASSGPLSLAVFSSFGLVKSALIATEAAASLFVFGSKAATFSYLNVMSTDILIGGALVGGSITLGTYAAKAILNKLSSKHHDRMIDLVLAGSGISMIMP</sequence>
<evidence type="ECO:0000256" key="3">
    <source>
        <dbReference type="ARBA" id="ARBA00022989"/>
    </source>
</evidence>
<feature type="transmembrane region" description="Helical" evidence="5">
    <location>
        <begin position="64"/>
        <end position="88"/>
    </location>
</feature>
<accession>A0A1I4EN67</accession>
<dbReference type="Proteomes" id="UP000199598">
    <property type="component" value="Unassembled WGS sequence"/>
</dbReference>
<evidence type="ECO:0000256" key="5">
    <source>
        <dbReference type="RuleBase" id="RU363041"/>
    </source>
</evidence>
<organism evidence="6 7">
    <name type="scientific">Pseudovibrio ascidiaceicola</name>
    <dbReference type="NCBI Taxonomy" id="285279"/>
    <lineage>
        <taxon>Bacteria</taxon>
        <taxon>Pseudomonadati</taxon>
        <taxon>Pseudomonadota</taxon>
        <taxon>Alphaproteobacteria</taxon>
        <taxon>Hyphomicrobiales</taxon>
        <taxon>Stappiaceae</taxon>
        <taxon>Pseudovibrio</taxon>
    </lineage>
</organism>
<protein>
    <recommendedName>
        <fullName evidence="5">Probable membrane transporter protein</fullName>
    </recommendedName>
</protein>